<dbReference type="EMBL" id="JAKKPZ010000009">
    <property type="protein sequence ID" value="KAI1717100.1"/>
    <property type="molecule type" value="Genomic_DNA"/>
</dbReference>
<feature type="region of interest" description="Disordered" evidence="7">
    <location>
        <begin position="37"/>
        <end position="58"/>
    </location>
</feature>
<dbReference type="GO" id="GO:0030015">
    <property type="term" value="C:CCR4-NOT core complex"/>
    <property type="evidence" value="ECO:0007669"/>
    <property type="project" value="InterPro"/>
</dbReference>
<feature type="domain" description="CCR4-NOT transcription complex subunit 1 TTP binding" evidence="11">
    <location>
        <begin position="592"/>
        <end position="722"/>
    </location>
</feature>
<keyword evidence="4" id="KW-0804">Transcription</keyword>
<dbReference type="PANTHER" id="PTHR13162:SF8">
    <property type="entry name" value="CCR4-NOT TRANSCRIPTION COMPLEX SUBUNIT 1"/>
    <property type="match status" value="1"/>
</dbReference>
<feature type="domain" description="CCR4-Not complex component Not1 C-terminal" evidence="8">
    <location>
        <begin position="1597"/>
        <end position="1955"/>
    </location>
</feature>
<protein>
    <submittedName>
        <fullName evidence="13">CCR4-Not complex component, not1 domain-containing protein</fullName>
    </submittedName>
</protein>
<dbReference type="GO" id="GO:0000288">
    <property type="term" value="P:nuclear-transcribed mRNA catabolic process, deadenylation-dependent decay"/>
    <property type="evidence" value="ECO:0007669"/>
    <property type="project" value="TreeGrafter"/>
</dbReference>
<feature type="domain" description="CCR4-NOT transcription complex subunit 1" evidence="9">
    <location>
        <begin position="1158"/>
        <end position="1307"/>
    </location>
</feature>
<dbReference type="Pfam" id="PF16415">
    <property type="entry name" value="CNOT1_CAF1_bind"/>
    <property type="match status" value="1"/>
</dbReference>
<dbReference type="InterPro" id="IPR038535">
    <property type="entry name" value="CNOT1_TTP_bind_sf"/>
</dbReference>
<evidence type="ECO:0000313" key="13">
    <source>
        <dbReference type="EMBL" id="KAI1717100.1"/>
    </source>
</evidence>
<feature type="domain" description="CCR4-NOT transcription complex subunit 1 CAF1-binding" evidence="10">
    <location>
        <begin position="815"/>
        <end position="1041"/>
    </location>
</feature>
<evidence type="ECO:0000256" key="7">
    <source>
        <dbReference type="SAM" id="MobiDB-lite"/>
    </source>
</evidence>
<comment type="caution">
    <text evidence="13">The sequence shown here is derived from an EMBL/GenBank/DDBJ whole genome shotgun (WGS) entry which is preliminary data.</text>
</comment>
<dbReference type="Gene3D" id="1.25.40.840">
    <property type="entry name" value="CCR4-NOT transcription complex subunit 1 TTP binding domain"/>
    <property type="match status" value="1"/>
</dbReference>
<feature type="domain" description="CCR4-NOT transcription complex subunit 1 HEAT repeat" evidence="12">
    <location>
        <begin position="325"/>
        <end position="472"/>
    </location>
</feature>
<dbReference type="Proteomes" id="UP001201812">
    <property type="component" value="Unassembled WGS sequence"/>
</dbReference>
<dbReference type="Gene3D" id="1.25.40.800">
    <property type="match status" value="1"/>
</dbReference>
<dbReference type="Gene3D" id="1.25.40.790">
    <property type="match status" value="1"/>
</dbReference>
<dbReference type="Pfam" id="PF16417">
    <property type="entry name" value="CNOT1_TTP_bind"/>
    <property type="match status" value="1"/>
</dbReference>
<dbReference type="FunFam" id="1.25.40.800:FF:000001">
    <property type="entry name" value="CCR4-NOT transcription complex subunit 1"/>
    <property type="match status" value="1"/>
</dbReference>
<evidence type="ECO:0000259" key="11">
    <source>
        <dbReference type="Pfam" id="PF16417"/>
    </source>
</evidence>
<evidence type="ECO:0000313" key="14">
    <source>
        <dbReference type="Proteomes" id="UP001201812"/>
    </source>
</evidence>
<reference evidence="13" key="1">
    <citation type="submission" date="2022-01" db="EMBL/GenBank/DDBJ databases">
        <title>Genome Sequence Resource for Two Populations of Ditylenchus destructor, the Migratory Endoparasitic Phytonematode.</title>
        <authorList>
            <person name="Zhang H."/>
            <person name="Lin R."/>
            <person name="Xie B."/>
        </authorList>
    </citation>
    <scope>NUCLEOTIDE SEQUENCE</scope>
    <source>
        <strain evidence="13">BazhouSP</strain>
    </source>
</reference>
<evidence type="ECO:0000256" key="1">
    <source>
        <dbReference type="ARBA" id="ARBA00004123"/>
    </source>
</evidence>
<evidence type="ECO:0000256" key="4">
    <source>
        <dbReference type="ARBA" id="ARBA00023163"/>
    </source>
</evidence>
<dbReference type="GO" id="GO:0060090">
    <property type="term" value="F:molecular adaptor activity"/>
    <property type="evidence" value="ECO:0007669"/>
    <property type="project" value="TreeGrafter"/>
</dbReference>
<evidence type="ECO:0000259" key="10">
    <source>
        <dbReference type="Pfam" id="PF16415"/>
    </source>
</evidence>
<dbReference type="InterPro" id="IPR007196">
    <property type="entry name" value="CCR4-Not_Not1_C"/>
</dbReference>
<evidence type="ECO:0000256" key="5">
    <source>
        <dbReference type="ARBA" id="ARBA00023242"/>
    </source>
</evidence>
<feature type="compositionally biased region" description="Polar residues" evidence="7">
    <location>
        <begin position="38"/>
        <end position="54"/>
    </location>
</feature>
<dbReference type="Pfam" id="PF04054">
    <property type="entry name" value="Not1"/>
    <property type="match status" value="1"/>
</dbReference>
<organism evidence="13 14">
    <name type="scientific">Ditylenchus destructor</name>
    <dbReference type="NCBI Taxonomy" id="166010"/>
    <lineage>
        <taxon>Eukaryota</taxon>
        <taxon>Metazoa</taxon>
        <taxon>Ecdysozoa</taxon>
        <taxon>Nematoda</taxon>
        <taxon>Chromadorea</taxon>
        <taxon>Rhabditida</taxon>
        <taxon>Tylenchina</taxon>
        <taxon>Tylenchomorpha</taxon>
        <taxon>Sphaerularioidea</taxon>
        <taxon>Anguinidae</taxon>
        <taxon>Anguininae</taxon>
        <taxon>Ditylenchus</taxon>
    </lineage>
</organism>
<dbReference type="PANTHER" id="PTHR13162">
    <property type="entry name" value="CCR4-NOT TRANSCRIPTION COMPLEX"/>
    <property type="match status" value="1"/>
</dbReference>
<comment type="subcellular location">
    <subcellularLocation>
        <location evidence="1">Nucleus</location>
    </subcellularLocation>
</comment>
<sequence>METDSGGLKAAYAKSLDLCKACSYFNTTQICDTIRKNIPSNTTTTDTAEPQPKNQRLDSRDQIDLEESELDNIMDSLARENLNEVARQIQEIGHSFTASIETCQQRLLSILGDVHSLDAPLVARIISMMITTPGVSPGVWDPGVGATGAEQSLPWNGQVFVQTVKSLTPSLNWSDVVSHLDHPYFNVSSKAALQLLMQILLEGIDRQFPLAFLCGRVWNGNKTGQLSWIAQIVQNPDVFYVLSCMHRPVNCSSLKVMPDDSNKGAAQWKCLDLVEVLFRLSETSQLAPAVYNLLKAPGPMAQCPDILMLGVVQIPISIGQLRIHILKQLVALLLSGHANSVAVLGFAWNFETNRQQLRQIILTAMASYYAQSPDDQSRLTKILGIAHELKPNGLAELLNFQQQLPFVIDLACLASRRDFLKLDKFLEDKLNDHGQSFAEHLCAFLKRRCPGLPGSVNPIPSETFQVLFTVLQSRSNLSPLITAELGQILLQMRGGTLTGPGIMPPSQPAPGPTGAYHRDTPPWQPPTGAPASVPMLGAQRTMTPVAAGPPSQAASRMGPGRTAMPMNRLGQPMNPNSGGPPMDQYSGSMETVTFSEEVQEEANLYFQQIYSRTGRMSVNDFIQRLKNFRDSNNQREKDLLMCVVKNLFDEYRFFHEYPDQELRTTAELYGGIIREAIVQNIEFAIAVRKVIEALKSEPGQPLWRFGIVALNACRTCLYKYPRDYVNSGLQGMLPNSQPADRDTPSSWPTPLQPPGAGPGGGIGNLVTTPGTPSSINVSGMKFQPTPGLKAGGTSILNVTNVDTLINATEKEGNQVKQPAQVIFEKVSFLCNNLSQTNLLRKEKEIKEIMAECGDDFIHWLAQYLVMKRVTVEQNFQPLYNLFLITISDEKLDDYVKKETFRNVDILLRSDKRQAVSNFGDRQLLKNLGHWLGIITIGRDKPILAKDLDMKYLLLEAFYKGQQELLYIVPFVVKTLLASNKSKIFGPRCAWVYAIIKVLVEIHNEPDLKLNLKFEIEVLCKDLQVDLRSVEVGNYLKESSRLPKLTMKPEGPSPVPVGRLGPVSIGLNRAETISGADMGGPSLLAPALGRPSAASVTPMDGAVSGLLQPRPASASLTSTQPPPQPMATFHYNDINIHMQDGLSQHLKDPSHLPLFQQYPHLKVLCKTAIVHAIKELIGGITDRSINVAITATEHVCRKDFAMDPDEQHLHRAAHQMMRAMTAGMASITCREPLATTIMGYLKQALFNHLGTTSPPSPEQVKMVEEAAFSVTEANLEVATNFIVKSACEKAASEMEKRLETEFVARQSAKKEGRVFQADTEIVAMTKNLPEQIRPKPGFSLDVSLKIYDDFSSKICGFKPLSAQEMFSQEIFAKRGPMTPGAKLMPNQFPTFPVSVAEGLRPGSTTLPQPPPGTTPMGMNSMDRSSQPPLPILPAHIPETGVKVDDEQAALQVKVESILREWISICYTPLAQRDPQHALACIVKMMHQSGVLSTDEMISKFFKICVDICLDVSYRLLKNDTASQSTVVRQRCHYTLDAFVKLTCLMVKYSDGTHHSTKVNLLKKVLGILTTALHADHETRKTEFNGMPFHRILIIMFNELTAPDPILEPITWNILEAFGQALFVLQPRRLPGFAFHWLDIIGHRNFIGRLLSESFDLGRTGAMYTQLILCHLKFLAPFLRNVQLPRPIAFIYKGTLRVLLVILHDFPEILCEYHYVLCDVIPANCVQLRNLVLSAYPRDMRLPDPFTQSMEMIESLPEMSVNPKMHREMSNIIPNDLRTKLDDYLESRSPVRFLSELPSSLQVSQQTGSKYNVSVMNAVVMYVGIRAIDSIHEKQQRISMATIAHTAYMDIFQNLAVSLCTEGRYLLFNAIANQLRYPNSHTHYFSCTLLYLFLEANTEIIQEQITRILFERLVALRPHPWGLLITFIELIRNRRYDFWRHEFVRCAPEIERLFTSVANSCSVGAAVPDQQITTNGVEPQRLRRTAAPVHASLLYVICGLKECWCGGAAEKERNTLSLFAEKKGKSEKKGRARRQENDEIVCIF</sequence>
<dbReference type="InterPro" id="IPR032194">
    <property type="entry name" value="CNOT1_HEAT"/>
</dbReference>
<dbReference type="GO" id="GO:0017148">
    <property type="term" value="P:negative regulation of translation"/>
    <property type="evidence" value="ECO:0007669"/>
    <property type="project" value="InterPro"/>
</dbReference>
<accession>A0AAD4N6P2</accession>
<feature type="region of interest" description="Disordered" evidence="7">
    <location>
        <begin position="507"/>
        <end position="530"/>
    </location>
</feature>
<dbReference type="InterPro" id="IPR024557">
    <property type="entry name" value="CNOT1_dom_4"/>
</dbReference>
<evidence type="ECO:0000256" key="6">
    <source>
        <dbReference type="ARBA" id="ARBA00025717"/>
    </source>
</evidence>
<comment type="similarity">
    <text evidence="6">Belongs to the CNOT1 family.</text>
</comment>
<evidence type="ECO:0000259" key="8">
    <source>
        <dbReference type="Pfam" id="PF04054"/>
    </source>
</evidence>
<dbReference type="InterPro" id="IPR032191">
    <property type="entry name" value="CNOT1_CAF1_bind"/>
</dbReference>
<dbReference type="InterPro" id="IPR040398">
    <property type="entry name" value="Not1"/>
</dbReference>
<gene>
    <name evidence="13" type="ORF">DdX_06828</name>
</gene>
<feature type="region of interest" description="Disordered" evidence="7">
    <location>
        <begin position="731"/>
        <end position="768"/>
    </location>
</feature>
<dbReference type="InterPro" id="IPR032193">
    <property type="entry name" value="CNOT1_TTP_bind"/>
</dbReference>
<evidence type="ECO:0000256" key="2">
    <source>
        <dbReference type="ARBA" id="ARBA00022491"/>
    </source>
</evidence>
<dbReference type="FunFam" id="1.25.40.790:FF:000001">
    <property type="entry name" value="Ccr4-not transcription complex subunit 1 isoform"/>
    <property type="match status" value="1"/>
</dbReference>
<dbReference type="GO" id="GO:0005634">
    <property type="term" value="C:nucleus"/>
    <property type="evidence" value="ECO:0007669"/>
    <property type="project" value="UniProtKB-SubCell"/>
</dbReference>
<keyword evidence="14" id="KW-1185">Reference proteome</keyword>
<evidence type="ECO:0000259" key="9">
    <source>
        <dbReference type="Pfam" id="PF12842"/>
    </source>
</evidence>
<proteinExistence type="inferred from homology"/>
<dbReference type="Pfam" id="PF16418">
    <property type="entry name" value="CNOT1_HEAT"/>
    <property type="match status" value="1"/>
</dbReference>
<evidence type="ECO:0000256" key="3">
    <source>
        <dbReference type="ARBA" id="ARBA00023015"/>
    </source>
</evidence>
<dbReference type="GO" id="GO:0000932">
    <property type="term" value="C:P-body"/>
    <property type="evidence" value="ECO:0007669"/>
    <property type="project" value="TreeGrafter"/>
</dbReference>
<name>A0AAD4N6P2_9BILA</name>
<evidence type="ECO:0000259" key="12">
    <source>
        <dbReference type="Pfam" id="PF16418"/>
    </source>
</evidence>
<keyword evidence="3" id="KW-0805">Transcription regulation</keyword>
<dbReference type="Gene3D" id="1.25.40.180">
    <property type="match status" value="1"/>
</dbReference>
<dbReference type="Pfam" id="PF12842">
    <property type="entry name" value="DUF3819"/>
    <property type="match status" value="1"/>
</dbReference>
<keyword evidence="5" id="KW-0539">Nucleus</keyword>
<keyword evidence="2" id="KW-0678">Repressor</keyword>